<evidence type="ECO:0000256" key="2">
    <source>
        <dbReference type="ARBA" id="ARBA00004236"/>
    </source>
</evidence>
<dbReference type="InterPro" id="IPR036097">
    <property type="entry name" value="HisK_dim/P_sf"/>
</dbReference>
<comment type="caution">
    <text evidence="9">The sequence shown here is derived from an EMBL/GenBank/DDBJ whole genome shotgun (WGS) entry which is preliminary data.</text>
</comment>
<dbReference type="InterPro" id="IPR004358">
    <property type="entry name" value="Sig_transdc_His_kin-like_C"/>
</dbReference>
<dbReference type="GO" id="GO:0016301">
    <property type="term" value="F:kinase activity"/>
    <property type="evidence" value="ECO:0007669"/>
    <property type="project" value="UniProtKB-KW"/>
</dbReference>
<dbReference type="PROSITE" id="PS50109">
    <property type="entry name" value="HIS_KIN"/>
    <property type="match status" value="1"/>
</dbReference>
<evidence type="ECO:0000256" key="6">
    <source>
        <dbReference type="ARBA" id="ARBA00023012"/>
    </source>
</evidence>
<dbReference type="SUPFAM" id="SSF55874">
    <property type="entry name" value="ATPase domain of HSP90 chaperone/DNA topoisomerase II/histidine kinase"/>
    <property type="match status" value="1"/>
</dbReference>
<dbReference type="SMART" id="SM00387">
    <property type="entry name" value="HATPase_c"/>
    <property type="match status" value="1"/>
</dbReference>
<dbReference type="EMBL" id="BAABJM010000001">
    <property type="protein sequence ID" value="GAA5042783.1"/>
    <property type="molecule type" value="Genomic_DNA"/>
</dbReference>
<dbReference type="Proteomes" id="UP001500603">
    <property type="component" value="Unassembled WGS sequence"/>
</dbReference>
<comment type="catalytic activity">
    <reaction evidence="1">
        <text>ATP + protein L-histidine = ADP + protein N-phospho-L-histidine.</text>
        <dbReference type="EC" id="2.7.13.3"/>
    </reaction>
</comment>
<protein>
    <recommendedName>
        <fullName evidence="3">histidine kinase</fullName>
        <ecNumber evidence="3">2.7.13.3</ecNumber>
    </recommendedName>
</protein>
<evidence type="ECO:0000313" key="9">
    <source>
        <dbReference type="EMBL" id="GAA5042783.1"/>
    </source>
</evidence>
<dbReference type="RefSeq" id="WP_345493198.1">
    <property type="nucleotide sequence ID" value="NZ_BAABJM010000001.1"/>
</dbReference>
<evidence type="ECO:0000256" key="3">
    <source>
        <dbReference type="ARBA" id="ARBA00012438"/>
    </source>
</evidence>
<feature type="transmembrane region" description="Helical" evidence="7">
    <location>
        <begin position="6"/>
        <end position="27"/>
    </location>
</feature>
<feature type="transmembrane region" description="Helical" evidence="7">
    <location>
        <begin position="39"/>
        <end position="62"/>
    </location>
</feature>
<gene>
    <name evidence="9" type="ORF">GCM10023318_03520</name>
</gene>
<evidence type="ECO:0000313" key="10">
    <source>
        <dbReference type="Proteomes" id="UP001500603"/>
    </source>
</evidence>
<sequence length="350" mass="36973">MPEDTAQLIALTLACSVPVVLIGALILRATSNRSLTTSMAVLVLIPTLSSLAGIIGVSGLMFTHELQRTAVVLAVVAAVTVPAAILLGREQARKTVWEKQIREQERAAEQSRRELVAWVSHDLRTPLAGIRAMAEALTDGVVSGRDVARYAEQIGSETNRLSHMVDDLFEMSKINAGALRLELEPVDLRELIDEVLAANRPTAARAQVGLRAEQPEERLVVAASDHAMARVLTNLVSNAIAHTPPGGEIAISAGAEDGLAWARVDDNGPGIAEADLPRIFEVAYRGTSARSPVAGDGVPTGSGMGLAIAAGLMQAHQGDISAENREQGCRFEVRLPLSQQPLPGAAVPRG</sequence>
<keyword evidence="7" id="KW-0472">Membrane</keyword>
<dbReference type="InterPro" id="IPR005467">
    <property type="entry name" value="His_kinase_dom"/>
</dbReference>
<evidence type="ECO:0000256" key="4">
    <source>
        <dbReference type="ARBA" id="ARBA00022553"/>
    </source>
</evidence>
<reference evidence="10" key="1">
    <citation type="journal article" date="2019" name="Int. J. Syst. Evol. Microbiol.">
        <title>The Global Catalogue of Microorganisms (GCM) 10K type strain sequencing project: providing services to taxonomists for standard genome sequencing and annotation.</title>
        <authorList>
            <consortium name="The Broad Institute Genomics Platform"/>
            <consortium name="The Broad Institute Genome Sequencing Center for Infectious Disease"/>
            <person name="Wu L."/>
            <person name="Ma J."/>
        </authorList>
    </citation>
    <scope>NUCLEOTIDE SEQUENCE [LARGE SCALE GENOMIC DNA]</scope>
    <source>
        <strain evidence="10">JCM 18298</strain>
    </source>
</reference>
<dbReference type="InterPro" id="IPR036890">
    <property type="entry name" value="HATPase_C_sf"/>
</dbReference>
<keyword evidence="5 9" id="KW-0418">Kinase</keyword>
<dbReference type="CDD" id="cd00075">
    <property type="entry name" value="HATPase"/>
    <property type="match status" value="1"/>
</dbReference>
<keyword evidence="5 9" id="KW-0808">Transferase</keyword>
<evidence type="ECO:0000256" key="1">
    <source>
        <dbReference type="ARBA" id="ARBA00000085"/>
    </source>
</evidence>
<keyword evidence="7" id="KW-0812">Transmembrane</keyword>
<dbReference type="Gene3D" id="3.30.565.10">
    <property type="entry name" value="Histidine kinase-like ATPase, C-terminal domain"/>
    <property type="match status" value="1"/>
</dbReference>
<dbReference type="Gene3D" id="1.10.287.130">
    <property type="match status" value="1"/>
</dbReference>
<name>A0ABP9JS11_9NOCA</name>
<organism evidence="9 10">
    <name type="scientific">Nocardia callitridis</name>
    <dbReference type="NCBI Taxonomy" id="648753"/>
    <lineage>
        <taxon>Bacteria</taxon>
        <taxon>Bacillati</taxon>
        <taxon>Actinomycetota</taxon>
        <taxon>Actinomycetes</taxon>
        <taxon>Mycobacteriales</taxon>
        <taxon>Nocardiaceae</taxon>
        <taxon>Nocardia</taxon>
    </lineage>
</organism>
<keyword evidence="10" id="KW-1185">Reference proteome</keyword>
<evidence type="ECO:0000259" key="8">
    <source>
        <dbReference type="PROSITE" id="PS50109"/>
    </source>
</evidence>
<feature type="transmembrane region" description="Helical" evidence="7">
    <location>
        <begin position="68"/>
        <end position="87"/>
    </location>
</feature>
<dbReference type="SMART" id="SM00388">
    <property type="entry name" value="HisKA"/>
    <property type="match status" value="1"/>
</dbReference>
<dbReference type="SUPFAM" id="SSF47384">
    <property type="entry name" value="Homodimeric domain of signal transducing histidine kinase"/>
    <property type="match status" value="1"/>
</dbReference>
<keyword evidence="6" id="KW-0902">Two-component regulatory system</keyword>
<dbReference type="PANTHER" id="PTHR43547">
    <property type="entry name" value="TWO-COMPONENT HISTIDINE KINASE"/>
    <property type="match status" value="1"/>
</dbReference>
<comment type="subcellular location">
    <subcellularLocation>
        <location evidence="2">Cell membrane</location>
    </subcellularLocation>
</comment>
<dbReference type="PANTHER" id="PTHR43547:SF2">
    <property type="entry name" value="HYBRID SIGNAL TRANSDUCTION HISTIDINE KINASE C"/>
    <property type="match status" value="1"/>
</dbReference>
<dbReference type="PRINTS" id="PR00344">
    <property type="entry name" value="BCTRLSENSOR"/>
</dbReference>
<dbReference type="InterPro" id="IPR003661">
    <property type="entry name" value="HisK_dim/P_dom"/>
</dbReference>
<keyword evidence="4" id="KW-0597">Phosphoprotein</keyword>
<dbReference type="InterPro" id="IPR003594">
    <property type="entry name" value="HATPase_dom"/>
</dbReference>
<accession>A0ABP9JS11</accession>
<dbReference type="EC" id="2.7.13.3" evidence="3"/>
<evidence type="ECO:0000256" key="7">
    <source>
        <dbReference type="SAM" id="Phobius"/>
    </source>
</evidence>
<feature type="domain" description="Histidine kinase" evidence="8">
    <location>
        <begin position="118"/>
        <end position="339"/>
    </location>
</feature>
<proteinExistence type="predicted"/>
<evidence type="ECO:0000256" key="5">
    <source>
        <dbReference type="ARBA" id="ARBA00022777"/>
    </source>
</evidence>
<dbReference type="Pfam" id="PF02518">
    <property type="entry name" value="HATPase_c"/>
    <property type="match status" value="1"/>
</dbReference>
<keyword evidence="7" id="KW-1133">Transmembrane helix</keyword>
<dbReference type="CDD" id="cd00082">
    <property type="entry name" value="HisKA"/>
    <property type="match status" value="1"/>
</dbReference>
<dbReference type="Pfam" id="PF00512">
    <property type="entry name" value="HisKA"/>
    <property type="match status" value="1"/>
</dbReference>